<protein>
    <submittedName>
        <fullName evidence="2">Putative secreted protein</fullName>
    </submittedName>
</protein>
<proteinExistence type="predicted"/>
<feature type="region of interest" description="Disordered" evidence="1">
    <location>
        <begin position="1"/>
        <end position="22"/>
    </location>
</feature>
<dbReference type="AlphaFoldDB" id="A0A2M4CCG2"/>
<sequence length="76" mass="8083">MGVSWTSCIGASTASASGASPSSRARLLSFQRPVFPLIVRSSHTHRNSVSTTISYSDRMMCAMKNANTVIMITGAM</sequence>
<evidence type="ECO:0000256" key="1">
    <source>
        <dbReference type="SAM" id="MobiDB-lite"/>
    </source>
</evidence>
<name>A0A2M4CCG2_9DIPT</name>
<organism evidence="2">
    <name type="scientific">Anopheles marajoara</name>
    <dbReference type="NCBI Taxonomy" id="58244"/>
    <lineage>
        <taxon>Eukaryota</taxon>
        <taxon>Metazoa</taxon>
        <taxon>Ecdysozoa</taxon>
        <taxon>Arthropoda</taxon>
        <taxon>Hexapoda</taxon>
        <taxon>Insecta</taxon>
        <taxon>Pterygota</taxon>
        <taxon>Neoptera</taxon>
        <taxon>Endopterygota</taxon>
        <taxon>Diptera</taxon>
        <taxon>Nematocera</taxon>
        <taxon>Culicoidea</taxon>
        <taxon>Culicidae</taxon>
        <taxon>Anophelinae</taxon>
        <taxon>Anopheles</taxon>
    </lineage>
</organism>
<evidence type="ECO:0000313" key="2">
    <source>
        <dbReference type="EMBL" id="MBW63032.1"/>
    </source>
</evidence>
<feature type="compositionally biased region" description="Low complexity" evidence="1">
    <location>
        <begin position="10"/>
        <end position="22"/>
    </location>
</feature>
<reference evidence="2" key="1">
    <citation type="submission" date="2018-01" db="EMBL/GenBank/DDBJ databases">
        <title>An insight into the sialome of Amazonian anophelines.</title>
        <authorList>
            <person name="Ribeiro J.M."/>
            <person name="Scarpassa V."/>
            <person name="Calvo E."/>
        </authorList>
    </citation>
    <scope>NUCLEOTIDE SEQUENCE</scope>
    <source>
        <tissue evidence="2">Salivary glands</tissue>
    </source>
</reference>
<accession>A0A2M4CCG2</accession>
<dbReference type="EMBL" id="GGFJ01013891">
    <property type="protein sequence ID" value="MBW63032.1"/>
    <property type="molecule type" value="Transcribed_RNA"/>
</dbReference>